<dbReference type="Proteomes" id="UP000593575">
    <property type="component" value="Unassembled WGS sequence"/>
</dbReference>
<evidence type="ECO:0000313" key="2">
    <source>
        <dbReference type="Proteomes" id="UP000593575"/>
    </source>
</evidence>
<comment type="caution">
    <text evidence="1">The sequence shown here is derived from an EMBL/GenBank/DDBJ whole genome shotgun (WGS) entry which is preliminary data.</text>
</comment>
<gene>
    <name evidence="1" type="ORF">Goarm_006498</name>
</gene>
<sequence>MKELQSYKLILNGGKSI</sequence>
<dbReference type="EMBL" id="JABFAE010000008">
    <property type="protein sequence ID" value="MBA0834117.1"/>
    <property type="molecule type" value="Genomic_DNA"/>
</dbReference>
<dbReference type="AlphaFoldDB" id="A0A7J9JIN5"/>
<protein>
    <submittedName>
        <fullName evidence="1">Uncharacterized protein</fullName>
    </submittedName>
</protein>
<reference evidence="1 2" key="1">
    <citation type="journal article" date="2019" name="Genome Biol. Evol.">
        <title>Insights into the evolution of the New World diploid cottons (Gossypium, subgenus Houzingenia) based on genome sequencing.</title>
        <authorList>
            <person name="Grover C.E."/>
            <person name="Arick M.A. 2nd"/>
            <person name="Thrash A."/>
            <person name="Conover J.L."/>
            <person name="Sanders W.S."/>
            <person name="Peterson D.G."/>
            <person name="Frelichowski J.E."/>
            <person name="Scheffler J.A."/>
            <person name="Scheffler B.E."/>
            <person name="Wendel J.F."/>
        </authorList>
    </citation>
    <scope>NUCLEOTIDE SEQUENCE [LARGE SCALE GENOMIC DNA]</scope>
    <source>
        <strain evidence="1">6</strain>
        <tissue evidence="1">Leaf</tissue>
    </source>
</reference>
<organism evidence="1 2">
    <name type="scientific">Gossypium armourianum</name>
    <dbReference type="NCBI Taxonomy" id="34283"/>
    <lineage>
        <taxon>Eukaryota</taxon>
        <taxon>Viridiplantae</taxon>
        <taxon>Streptophyta</taxon>
        <taxon>Embryophyta</taxon>
        <taxon>Tracheophyta</taxon>
        <taxon>Spermatophyta</taxon>
        <taxon>Magnoliopsida</taxon>
        <taxon>eudicotyledons</taxon>
        <taxon>Gunneridae</taxon>
        <taxon>Pentapetalae</taxon>
        <taxon>rosids</taxon>
        <taxon>malvids</taxon>
        <taxon>Malvales</taxon>
        <taxon>Malvaceae</taxon>
        <taxon>Malvoideae</taxon>
        <taxon>Gossypium</taxon>
    </lineage>
</organism>
<name>A0A7J9JIN5_9ROSI</name>
<keyword evidence="2" id="KW-1185">Reference proteome</keyword>
<accession>A0A7J9JIN5</accession>
<proteinExistence type="predicted"/>
<evidence type="ECO:0000313" key="1">
    <source>
        <dbReference type="EMBL" id="MBA0834117.1"/>
    </source>
</evidence>